<gene>
    <name evidence="1" type="ORF">CU097_006092</name>
</gene>
<reference evidence="1 2" key="1">
    <citation type="journal article" date="2018" name="G3 (Bethesda)">
        <title>Phylogenetic and Phylogenomic Definition of Rhizopus Species.</title>
        <authorList>
            <person name="Gryganskyi A.P."/>
            <person name="Golan J."/>
            <person name="Dolatabadi S."/>
            <person name="Mondo S."/>
            <person name="Robb S."/>
            <person name="Idnurm A."/>
            <person name="Muszewska A."/>
            <person name="Steczkiewicz K."/>
            <person name="Masonjones S."/>
            <person name="Liao H.L."/>
            <person name="Gajdeczka M.T."/>
            <person name="Anike F."/>
            <person name="Vuek A."/>
            <person name="Anishchenko I.M."/>
            <person name="Voigt K."/>
            <person name="de Hoog G.S."/>
            <person name="Smith M.E."/>
            <person name="Heitman J."/>
            <person name="Vilgalys R."/>
            <person name="Stajich J.E."/>
        </authorList>
    </citation>
    <scope>NUCLEOTIDE SEQUENCE [LARGE SCALE GENOMIC DNA]</scope>
    <source>
        <strain evidence="1 2">CBS 357.93</strain>
    </source>
</reference>
<comment type="caution">
    <text evidence="1">The sequence shown here is derived from an EMBL/GenBank/DDBJ whole genome shotgun (WGS) entry which is preliminary data.</text>
</comment>
<organism evidence="1 2">
    <name type="scientific">Rhizopus azygosporus</name>
    <name type="common">Rhizopus microsporus var. azygosporus</name>
    <dbReference type="NCBI Taxonomy" id="86630"/>
    <lineage>
        <taxon>Eukaryota</taxon>
        <taxon>Fungi</taxon>
        <taxon>Fungi incertae sedis</taxon>
        <taxon>Mucoromycota</taxon>
        <taxon>Mucoromycotina</taxon>
        <taxon>Mucoromycetes</taxon>
        <taxon>Mucorales</taxon>
        <taxon>Mucorineae</taxon>
        <taxon>Rhizopodaceae</taxon>
        <taxon>Rhizopus</taxon>
    </lineage>
</organism>
<dbReference type="AlphaFoldDB" id="A0A367K3Z3"/>
<sequence>MSSVSSADESDGIICSYKSADKSHLPSFVIKSSQQRPLIPRIKECTEPKPTTSYRDWMDDIESERRVLGRLIIMCLSLL</sequence>
<proteinExistence type="predicted"/>
<evidence type="ECO:0000313" key="2">
    <source>
        <dbReference type="Proteomes" id="UP000252139"/>
    </source>
</evidence>
<accession>A0A367K3Z3</accession>
<keyword evidence="2" id="KW-1185">Reference proteome</keyword>
<evidence type="ECO:0000313" key="1">
    <source>
        <dbReference type="EMBL" id="RCH96865.1"/>
    </source>
</evidence>
<protein>
    <submittedName>
        <fullName evidence="1">Uncharacterized protein</fullName>
    </submittedName>
</protein>
<name>A0A367K3Z3_RHIAZ</name>
<dbReference type="Proteomes" id="UP000252139">
    <property type="component" value="Unassembled WGS sequence"/>
</dbReference>
<dbReference type="EMBL" id="PJQL01000330">
    <property type="protein sequence ID" value="RCH96865.1"/>
    <property type="molecule type" value="Genomic_DNA"/>
</dbReference>